<evidence type="ECO:0000313" key="2">
    <source>
        <dbReference type="EMBL" id="CAE8617150.1"/>
    </source>
</evidence>
<evidence type="ECO:0000256" key="1">
    <source>
        <dbReference type="SAM" id="SignalP"/>
    </source>
</evidence>
<evidence type="ECO:0000313" key="3">
    <source>
        <dbReference type="Proteomes" id="UP000654075"/>
    </source>
</evidence>
<feature type="non-terminal residue" evidence="2">
    <location>
        <position position="104"/>
    </location>
</feature>
<protein>
    <submittedName>
        <fullName evidence="2">Uncharacterized protein</fullName>
    </submittedName>
</protein>
<keyword evidence="1" id="KW-0732">Signal</keyword>
<feature type="signal peptide" evidence="1">
    <location>
        <begin position="1"/>
        <end position="21"/>
    </location>
</feature>
<dbReference type="AlphaFoldDB" id="A0A813G384"/>
<feature type="non-terminal residue" evidence="2">
    <location>
        <position position="1"/>
    </location>
</feature>
<reference evidence="2" key="1">
    <citation type="submission" date="2021-02" db="EMBL/GenBank/DDBJ databases">
        <authorList>
            <person name="Dougan E. K."/>
            <person name="Rhodes N."/>
            <person name="Thang M."/>
            <person name="Chan C."/>
        </authorList>
    </citation>
    <scope>NUCLEOTIDE SEQUENCE</scope>
</reference>
<organism evidence="2 3">
    <name type="scientific">Polarella glacialis</name>
    <name type="common">Dinoflagellate</name>
    <dbReference type="NCBI Taxonomy" id="89957"/>
    <lineage>
        <taxon>Eukaryota</taxon>
        <taxon>Sar</taxon>
        <taxon>Alveolata</taxon>
        <taxon>Dinophyceae</taxon>
        <taxon>Suessiales</taxon>
        <taxon>Suessiaceae</taxon>
        <taxon>Polarella</taxon>
    </lineage>
</organism>
<comment type="caution">
    <text evidence="2">The sequence shown here is derived from an EMBL/GenBank/DDBJ whole genome shotgun (WGS) entry which is preliminary data.</text>
</comment>
<keyword evidence="3" id="KW-1185">Reference proteome</keyword>
<dbReference type="OrthoDB" id="10541627at2759"/>
<dbReference type="Proteomes" id="UP000654075">
    <property type="component" value="Unassembled WGS sequence"/>
</dbReference>
<accession>A0A813G384</accession>
<name>A0A813G384_POLGL</name>
<sequence>GQFRLLWHYTLALGLLTAGDALGPVMVAEWPLVLLVLNANDLHLGLTAPVTHWLPWHVIGTLRRLAEDPVFFAIGWYYSDQGLAWLRRRSPSSAKAIEKASATF</sequence>
<feature type="chain" id="PRO_5032519382" evidence="1">
    <location>
        <begin position="22"/>
        <end position="104"/>
    </location>
</feature>
<gene>
    <name evidence="2" type="ORF">PGLA1383_LOCUS34817</name>
</gene>
<proteinExistence type="predicted"/>
<dbReference type="EMBL" id="CAJNNV010026075">
    <property type="protein sequence ID" value="CAE8617150.1"/>
    <property type="molecule type" value="Genomic_DNA"/>
</dbReference>